<dbReference type="InterPro" id="IPR013083">
    <property type="entry name" value="Znf_RING/FYVE/PHD"/>
</dbReference>
<accession>A0AAD4M854</accession>
<dbReference type="InterPro" id="IPR017907">
    <property type="entry name" value="Znf_RING_CS"/>
</dbReference>
<keyword evidence="3 5" id="KW-0863">Zinc-finger</keyword>
<feature type="region of interest" description="Disordered" evidence="6">
    <location>
        <begin position="343"/>
        <end position="374"/>
    </location>
</feature>
<evidence type="ECO:0000313" key="10">
    <source>
        <dbReference type="Proteomes" id="UP001203297"/>
    </source>
</evidence>
<evidence type="ECO:0008006" key="11">
    <source>
        <dbReference type="Google" id="ProtNLM"/>
    </source>
</evidence>
<keyword evidence="2" id="KW-0677">Repeat</keyword>
<evidence type="ECO:0000256" key="2">
    <source>
        <dbReference type="ARBA" id="ARBA00022737"/>
    </source>
</evidence>
<dbReference type="InterPro" id="IPR001841">
    <property type="entry name" value="Znf_RING"/>
</dbReference>
<feature type="compositionally biased region" description="Low complexity" evidence="6">
    <location>
        <begin position="349"/>
        <end position="373"/>
    </location>
</feature>
<dbReference type="PROSITE" id="PS00028">
    <property type="entry name" value="ZINC_FINGER_C2H2_1"/>
    <property type="match status" value="2"/>
</dbReference>
<gene>
    <name evidence="9" type="ORF">B0F90DRAFT_1702700</name>
</gene>
<dbReference type="Proteomes" id="UP001203297">
    <property type="component" value="Unassembled WGS sequence"/>
</dbReference>
<dbReference type="SMART" id="SM00184">
    <property type="entry name" value="RING"/>
    <property type="match status" value="1"/>
</dbReference>
<protein>
    <recommendedName>
        <fullName evidence="11">RING-type domain-containing protein</fullName>
    </recommendedName>
</protein>
<dbReference type="GO" id="GO:0000981">
    <property type="term" value="F:DNA-binding transcription factor activity, RNA polymerase II-specific"/>
    <property type="evidence" value="ECO:0007669"/>
    <property type="project" value="TreeGrafter"/>
</dbReference>
<sequence>MPVCPHPPCPCGHKNVPAEVLINHVQSSRWAALYFCGICRCVCRSEAVLIFVGAFSASLDGFSAVPSQQPQATSSTPCTCHTCDRVYSSASALEQHYRDFPVHPKCARCNIGFANNAAIQAHVVSVHRPITCSACNGLQVYQEDVAHHYKTSPKHPSCTVCDSGFENKESFDEHMSTRHPEFRCRTCNICFVSTALLEAHYQESPKHPRCPECQLSFEDNLALIKMSLHDAFSDASIVSRASRSPSIARSVRNASIKALTPTRSVASPIPFLQSHFSVPPTIVSHGVSSGRDIPEGILSASSRSSTASISSPSLISRVPSISDHNLDLELLEGRAETISNLESVHQGMTTPPRRSTSLSASSSHSTRSIVAASETDSPVSAALSIFGRAPSITSIPQAQAPSTVLFSSVAVPRSVDLGEASSTKGSLAETARSRASSFMSTSIDRRKGGPQSNPGAASPSLSTKTASPPPNHVVFPSPGQRERFRIAPANNTPRADSLPKSHDSERFHSPEPELPRRLSPIEKVSKVERQPVEKPLPSPTPVVEASCPDTQLRPDLAHGERLVSYVYCRLCRRDPCRQPAATMCGHIFCHQCISSEVIKTSRCPVCEAPTLLYSIFRLHFA</sequence>
<dbReference type="PANTHER" id="PTHR24408">
    <property type="entry name" value="ZINC FINGER PROTEIN"/>
    <property type="match status" value="1"/>
</dbReference>
<dbReference type="GO" id="GO:0008270">
    <property type="term" value="F:zinc ion binding"/>
    <property type="evidence" value="ECO:0007669"/>
    <property type="project" value="UniProtKB-KW"/>
</dbReference>
<proteinExistence type="predicted"/>
<evidence type="ECO:0000256" key="6">
    <source>
        <dbReference type="SAM" id="MobiDB-lite"/>
    </source>
</evidence>
<evidence type="ECO:0000259" key="7">
    <source>
        <dbReference type="PROSITE" id="PS50089"/>
    </source>
</evidence>
<feature type="compositionally biased region" description="Basic and acidic residues" evidence="6">
    <location>
        <begin position="497"/>
        <end position="532"/>
    </location>
</feature>
<evidence type="ECO:0000256" key="3">
    <source>
        <dbReference type="ARBA" id="ARBA00022771"/>
    </source>
</evidence>
<dbReference type="Gene3D" id="3.30.40.10">
    <property type="entry name" value="Zinc/RING finger domain, C3HC4 (zinc finger)"/>
    <property type="match status" value="1"/>
</dbReference>
<dbReference type="PROSITE" id="PS00518">
    <property type="entry name" value="ZF_RING_1"/>
    <property type="match status" value="1"/>
</dbReference>
<feature type="domain" description="RING-type" evidence="7">
    <location>
        <begin position="568"/>
        <end position="607"/>
    </location>
</feature>
<reference evidence="9" key="1">
    <citation type="journal article" date="2022" name="New Phytol.">
        <title>Evolutionary transition to the ectomycorrhizal habit in the genomes of a hyperdiverse lineage of mushroom-forming fungi.</title>
        <authorList>
            <person name="Looney B."/>
            <person name="Miyauchi S."/>
            <person name="Morin E."/>
            <person name="Drula E."/>
            <person name="Courty P.E."/>
            <person name="Kohler A."/>
            <person name="Kuo A."/>
            <person name="LaButti K."/>
            <person name="Pangilinan J."/>
            <person name="Lipzen A."/>
            <person name="Riley R."/>
            <person name="Andreopoulos W."/>
            <person name="He G."/>
            <person name="Johnson J."/>
            <person name="Nolan M."/>
            <person name="Tritt A."/>
            <person name="Barry K.W."/>
            <person name="Grigoriev I.V."/>
            <person name="Nagy L.G."/>
            <person name="Hibbett D."/>
            <person name="Henrissat B."/>
            <person name="Matheny P.B."/>
            <person name="Labbe J."/>
            <person name="Martin F.M."/>
        </authorList>
    </citation>
    <scope>NUCLEOTIDE SEQUENCE</scope>
    <source>
        <strain evidence="9">BPL690</strain>
    </source>
</reference>
<evidence type="ECO:0000256" key="4">
    <source>
        <dbReference type="ARBA" id="ARBA00022833"/>
    </source>
</evidence>
<dbReference type="SMART" id="SM00355">
    <property type="entry name" value="ZnF_C2H2"/>
    <property type="match status" value="5"/>
</dbReference>
<evidence type="ECO:0000256" key="1">
    <source>
        <dbReference type="ARBA" id="ARBA00022723"/>
    </source>
</evidence>
<keyword evidence="1" id="KW-0479">Metal-binding</keyword>
<keyword evidence="4" id="KW-0862">Zinc</keyword>
<evidence type="ECO:0000313" key="9">
    <source>
        <dbReference type="EMBL" id="KAI0305230.1"/>
    </source>
</evidence>
<dbReference type="PROSITE" id="PS50089">
    <property type="entry name" value="ZF_RING_2"/>
    <property type="match status" value="1"/>
</dbReference>
<feature type="compositionally biased region" description="Polar residues" evidence="6">
    <location>
        <begin position="433"/>
        <end position="442"/>
    </location>
</feature>
<feature type="compositionally biased region" description="Polar residues" evidence="6">
    <location>
        <begin position="450"/>
        <end position="466"/>
    </location>
</feature>
<evidence type="ECO:0000259" key="8">
    <source>
        <dbReference type="PROSITE" id="PS50157"/>
    </source>
</evidence>
<feature type="domain" description="C2H2-type" evidence="8">
    <location>
        <begin position="78"/>
        <end position="103"/>
    </location>
</feature>
<dbReference type="SUPFAM" id="SSF57850">
    <property type="entry name" value="RING/U-box"/>
    <property type="match status" value="1"/>
</dbReference>
<dbReference type="EMBL" id="WTXG01000006">
    <property type="protein sequence ID" value="KAI0305230.1"/>
    <property type="molecule type" value="Genomic_DNA"/>
</dbReference>
<dbReference type="PANTHER" id="PTHR24408:SF58">
    <property type="entry name" value="TRANSCRIPTION FACTOR (TFIIIA), PUTATIVE (AFU_ORTHOLOGUE AFUA_1G05150)-RELATED"/>
    <property type="match status" value="1"/>
</dbReference>
<keyword evidence="10" id="KW-1185">Reference proteome</keyword>
<feature type="region of interest" description="Disordered" evidence="6">
    <location>
        <begin position="418"/>
        <end position="547"/>
    </location>
</feature>
<dbReference type="GO" id="GO:0043565">
    <property type="term" value="F:sequence-specific DNA binding"/>
    <property type="evidence" value="ECO:0007669"/>
    <property type="project" value="TreeGrafter"/>
</dbReference>
<dbReference type="PROSITE" id="PS50157">
    <property type="entry name" value="ZINC_FINGER_C2H2_2"/>
    <property type="match status" value="1"/>
</dbReference>
<dbReference type="Gene3D" id="3.30.160.60">
    <property type="entry name" value="Classic Zinc Finger"/>
    <property type="match status" value="2"/>
</dbReference>
<name>A0AAD4M854_9AGAM</name>
<dbReference type="InterPro" id="IPR013087">
    <property type="entry name" value="Znf_C2H2_type"/>
</dbReference>
<dbReference type="Pfam" id="PF00096">
    <property type="entry name" value="zf-C2H2"/>
    <property type="match status" value="1"/>
</dbReference>
<organism evidence="9 10">
    <name type="scientific">Multifurca ochricompacta</name>
    <dbReference type="NCBI Taxonomy" id="376703"/>
    <lineage>
        <taxon>Eukaryota</taxon>
        <taxon>Fungi</taxon>
        <taxon>Dikarya</taxon>
        <taxon>Basidiomycota</taxon>
        <taxon>Agaricomycotina</taxon>
        <taxon>Agaricomycetes</taxon>
        <taxon>Russulales</taxon>
        <taxon>Russulaceae</taxon>
        <taxon>Multifurca</taxon>
    </lineage>
</organism>
<evidence type="ECO:0000256" key="5">
    <source>
        <dbReference type="PROSITE-ProRule" id="PRU00042"/>
    </source>
</evidence>
<comment type="caution">
    <text evidence="9">The sequence shown here is derived from an EMBL/GenBank/DDBJ whole genome shotgun (WGS) entry which is preliminary data.</text>
</comment>
<dbReference type="GO" id="GO:0005634">
    <property type="term" value="C:nucleus"/>
    <property type="evidence" value="ECO:0007669"/>
    <property type="project" value="TreeGrafter"/>
</dbReference>
<dbReference type="AlphaFoldDB" id="A0AAD4M854"/>